<keyword evidence="2" id="KW-0378">Hydrolase</keyword>
<dbReference type="InterPro" id="IPR011332">
    <property type="entry name" value="Ribosomal_zn-bd"/>
</dbReference>
<protein>
    <recommendedName>
        <fullName evidence="5">RNase III domain-containing protein</fullName>
    </recommendedName>
</protein>
<evidence type="ECO:0000256" key="2">
    <source>
        <dbReference type="ARBA" id="ARBA00022801"/>
    </source>
</evidence>
<organism evidence="6 7">
    <name type="scientific">Bremia lactucae</name>
    <name type="common">Lettuce downy mildew</name>
    <dbReference type="NCBI Taxonomy" id="4779"/>
    <lineage>
        <taxon>Eukaryota</taxon>
        <taxon>Sar</taxon>
        <taxon>Stramenopiles</taxon>
        <taxon>Oomycota</taxon>
        <taxon>Peronosporomycetes</taxon>
        <taxon>Peronosporales</taxon>
        <taxon>Peronosporaceae</taxon>
        <taxon>Bremia</taxon>
    </lineage>
</organism>
<dbReference type="OrthoDB" id="67027at2759"/>
<dbReference type="CDD" id="cd00593">
    <property type="entry name" value="RIBOc"/>
    <property type="match status" value="2"/>
</dbReference>
<dbReference type="KEGG" id="blac:94352560"/>
<dbReference type="GO" id="GO:0006396">
    <property type="term" value="P:RNA processing"/>
    <property type="evidence" value="ECO:0007669"/>
    <property type="project" value="InterPro"/>
</dbReference>
<dbReference type="InterPro" id="IPR000999">
    <property type="entry name" value="RNase_III_dom"/>
</dbReference>
<dbReference type="GO" id="GO:0006412">
    <property type="term" value="P:translation"/>
    <property type="evidence" value="ECO:0007669"/>
    <property type="project" value="InterPro"/>
</dbReference>
<dbReference type="Pfam" id="PF00636">
    <property type="entry name" value="Ribonuclease_3"/>
    <property type="match status" value="1"/>
</dbReference>
<evidence type="ECO:0000313" key="7">
    <source>
        <dbReference type="Proteomes" id="UP000294530"/>
    </source>
</evidence>
<feature type="domain" description="RNase III" evidence="5">
    <location>
        <begin position="759"/>
        <end position="893"/>
    </location>
</feature>
<dbReference type="SMART" id="SM00535">
    <property type="entry name" value="RIBOc"/>
    <property type="match status" value="2"/>
</dbReference>
<dbReference type="PROSITE" id="PS50142">
    <property type="entry name" value="RNASE_3_2"/>
    <property type="match status" value="2"/>
</dbReference>
<evidence type="ECO:0000256" key="1">
    <source>
        <dbReference type="ARBA" id="ARBA00008560"/>
    </source>
</evidence>
<dbReference type="GO" id="GO:0015934">
    <property type="term" value="C:large ribosomal subunit"/>
    <property type="evidence" value="ECO:0007669"/>
    <property type="project" value="InterPro"/>
</dbReference>
<keyword evidence="7" id="KW-1185">Reference proteome</keyword>
<dbReference type="AlphaFoldDB" id="A0A976FHR5"/>
<sequence length="1025" mass="115707">MAAMQVRSAMHRAVKFLQNKLATTTQTPAPIFVPLALNGASLPFPSNLLSDAIWLAAPKSKVTPSRKKIRNNDLSKRLKNIVHFQDCTMCGEKKLRHPISMDDVSIGLEIENASFLSTPTSAIAVNDAIPKSFSVPLSSAPASIPPSSRSHATQQALSVAQVASSIDECLRVSYHCKASKCFRLQWEAEMNPRCSRQTTIVIENAVYVFDGFYLLCHGDPFEIPRFEYTRGGVMCKIHFVLEDFPQSVRGAISKDMDADVNGEAHRSFCDSLFLLQRYVFQQLLGIQPAHLFGKVFTDPAHATGDTSEVCGDYHLVPRFIAVNEEPLLHVEDLHSPNRVGYAVGRLLSVQKILDYLDNSAKYTVRDFLVQFDHRELVDCIVSTRINGQPGVFRIDELVMKPLEIVNSELPSDERGVRTKDGRNFVRAIAHRSEGARNYDGAKSKKKIRKWQEQGNFLQLSPEVEILSQELKPTSCHLTGLRTDLFEIGSAMPMVLKYVRHMSLLNSFAETMDLTFKDKTLLRQAFTHGSYIDVGMQNVNTVEATRSRVRLGHVFENLDSLKRSRRMLLDDESSILSKAAGNDATQLRQVAETHLSGDFKEEFHSRYLCPYERLEFLGDAVLSFLVASSSFLKLPDADEGFLHQTRVDIVNNGNLGEMAKTANFGSLLLSAFDLNKLNEDIKAKITADCFEALLGALYKDQGIDSCRALLGTLLNMHDPELRELCYLSSDELMTEAKNYVEKDRAEIKKWSKYTNTRLLHRRFVARSGVDITNTHLWLQAFTHASFQRPHIGDDEFLGHDASYERIEFLGDAVLQLLSSEFLVDAFPYHQEHLLTQVRSSLVKNKKLAIVARKAGYEEFLRISNHVKEHGNLYVDDVLADAFEATLGAIYLENVGDLGKVRSILERLLFPRLTEAIRRRQWLSPRKVFMHYITQWSRSSMRRIPCRFKTIKLPRATTENNLLVPKNTENSTKNDKRSKARPCSQHAVALYVNNFQVARAVGRTILAAQDAACMKALTLYGVRLHDD</sequence>
<comment type="similarity">
    <text evidence="1">Belongs to the bacterial ribosomal protein bL32 family.</text>
</comment>
<evidence type="ECO:0000256" key="3">
    <source>
        <dbReference type="ARBA" id="ARBA00022980"/>
    </source>
</evidence>
<dbReference type="GeneID" id="94352560"/>
<dbReference type="Pfam" id="PF14622">
    <property type="entry name" value="Ribonucleas_3_3"/>
    <property type="match status" value="1"/>
</dbReference>
<dbReference type="InterPro" id="IPR002677">
    <property type="entry name" value="Ribosomal_bL32"/>
</dbReference>
<feature type="domain" description="RNase III" evidence="5">
    <location>
        <begin position="504"/>
        <end position="701"/>
    </location>
</feature>
<comment type="caution">
    <text evidence="6">The sequence shown here is derived from an EMBL/GenBank/DDBJ whole genome shotgun (WGS) entry which is preliminary data.</text>
</comment>
<dbReference type="RefSeq" id="XP_067816544.1">
    <property type="nucleotide sequence ID" value="XM_067966889.1"/>
</dbReference>
<evidence type="ECO:0000256" key="4">
    <source>
        <dbReference type="ARBA" id="ARBA00023274"/>
    </source>
</evidence>
<dbReference type="EMBL" id="SHOA02000014">
    <property type="protein sequence ID" value="TDH67045.1"/>
    <property type="molecule type" value="Genomic_DNA"/>
</dbReference>
<dbReference type="SUPFAM" id="SSF69065">
    <property type="entry name" value="RNase III domain-like"/>
    <property type="match status" value="2"/>
</dbReference>
<dbReference type="PANTHER" id="PTHR14950:SF37">
    <property type="entry name" value="ENDORIBONUCLEASE DICER"/>
    <property type="match status" value="1"/>
</dbReference>
<dbReference type="Proteomes" id="UP000294530">
    <property type="component" value="Unassembled WGS sequence"/>
</dbReference>
<dbReference type="PROSITE" id="PS00517">
    <property type="entry name" value="RNASE_3_1"/>
    <property type="match status" value="1"/>
</dbReference>
<evidence type="ECO:0000313" key="6">
    <source>
        <dbReference type="EMBL" id="TDH67045.1"/>
    </source>
</evidence>
<dbReference type="GO" id="GO:0004525">
    <property type="term" value="F:ribonuclease III activity"/>
    <property type="evidence" value="ECO:0007669"/>
    <property type="project" value="InterPro"/>
</dbReference>
<keyword evidence="3" id="KW-0689">Ribosomal protein</keyword>
<keyword evidence="4" id="KW-0687">Ribonucleoprotein</keyword>
<accession>A0A976FHR5</accession>
<evidence type="ECO:0000259" key="5">
    <source>
        <dbReference type="PROSITE" id="PS50142"/>
    </source>
</evidence>
<gene>
    <name evidence="6" type="ORF">CCR75_008842</name>
</gene>
<dbReference type="Pfam" id="PF01783">
    <property type="entry name" value="Ribosomal_L32p"/>
    <property type="match status" value="1"/>
</dbReference>
<dbReference type="PANTHER" id="PTHR14950">
    <property type="entry name" value="DICER-RELATED"/>
    <property type="match status" value="1"/>
</dbReference>
<name>A0A976FHR5_BRELC</name>
<dbReference type="SUPFAM" id="SSF57829">
    <property type="entry name" value="Zn-binding ribosomal proteins"/>
    <property type="match status" value="1"/>
</dbReference>
<dbReference type="Gene3D" id="1.10.1520.10">
    <property type="entry name" value="Ribonuclease III domain"/>
    <property type="match status" value="2"/>
</dbReference>
<dbReference type="InterPro" id="IPR036389">
    <property type="entry name" value="RNase_III_sf"/>
</dbReference>
<dbReference type="GO" id="GO:0003735">
    <property type="term" value="F:structural constituent of ribosome"/>
    <property type="evidence" value="ECO:0007669"/>
    <property type="project" value="InterPro"/>
</dbReference>
<reference evidence="6 7" key="1">
    <citation type="journal article" date="2021" name="Genome Biol.">
        <title>AFLAP: assembly-free linkage analysis pipeline using k-mers from genome sequencing data.</title>
        <authorList>
            <person name="Fletcher K."/>
            <person name="Zhang L."/>
            <person name="Gil J."/>
            <person name="Han R."/>
            <person name="Cavanaugh K."/>
            <person name="Michelmore R."/>
        </authorList>
    </citation>
    <scope>NUCLEOTIDE SEQUENCE [LARGE SCALE GENOMIC DNA]</scope>
    <source>
        <strain evidence="6 7">SF5</strain>
    </source>
</reference>
<proteinExistence type="inferred from homology"/>